<keyword evidence="2" id="KW-1185">Reference proteome</keyword>
<dbReference type="EMBL" id="SSTG01000065">
    <property type="protein sequence ID" value="THG51253.1"/>
    <property type="molecule type" value="Genomic_DNA"/>
</dbReference>
<gene>
    <name evidence="1" type="ORF">E5990_06270</name>
</gene>
<comment type="caution">
    <text evidence="1">The sequence shown here is derived from an EMBL/GenBank/DDBJ whole genome shotgun (WGS) entry which is preliminary data.</text>
</comment>
<sequence length="903" mass="100777">MSNRCSLQDKIMIASWEDGADGFGTLEKGVEITNQSNVPGWSTNVYEGEKCLTLNFPKGERADKHRILAKDFPAGLNLGGRTLIEYGIWAFEGPGKDFFTQLTLYSADGKSFESKAYFIPSLWRGIIFDVSKCKFLSDIRRIEFATWCESTKPWENPIIMFDGLAAGYPLDLDFNIACTEKAFTLTGKGKLNIEKGALKFEFKKNTALQLKNDTSYNNIYNPPMEVRNTMRIALKNKSKALQMRVYFITENDTVFNRAKSKTINFDHGQNIQTVDINFSDNPYAKGHLRGFRLEPVNASGVMIIERISFEREKAITPNAGQILSCKANRDNITIRGTINKKYLSTGARIQLMYAPFYKDELQPSQLELLGECAATENFVMSGIDNKRLGNKMTHLSSRMRAFLKPSYGEPIPIGEPFFIENWKDFCNNPYEFINPDKIFPVESFGAKGDGFSNDTRAIQHAIDAAAEAGGGRVVLKGNPSEKKREYIAAHLHMKANVTLDIQPGAVLRQSPFKEHYGYKPDYGHDNIIPGIPWTHCMYTNMPLVLAKDTHNIKITGGGVIRMDDTYTENPSWTHYAKNCSDRIHLVPIAVCNTRNVEITDIDIIRCNNYHSIFYRADSVYIGNLKLIEVACLSGDGVSLGNAVTNVKIDRLIFESNDDGIVLASSYKDPRGGNWRERVDTIDSSVRNITVSHSYIDSNRNGAGKAIAFIPWGSTNPRQDYNEIDNICVTDCVLRGGHSVGTWPDNPFDGKPFDGNEQDDYAPVKNINIVGNEYLSLCDLMWVKPTTFITDCGIKSSNELKNADFSDRTAYWSWTGRVSATEKGRITVTDGCLYQGLWLQPGTYRVTFTGKGNAVPAVTKAGNNNQINNSDGVFLADSEGTYIIGINTTGSTDITGICLEKANH</sequence>
<evidence type="ECO:0000313" key="1">
    <source>
        <dbReference type="EMBL" id="THG51253.1"/>
    </source>
</evidence>
<proteinExistence type="predicted"/>
<accession>A0AC61S517</accession>
<dbReference type="Proteomes" id="UP000305401">
    <property type="component" value="Unassembled WGS sequence"/>
</dbReference>
<evidence type="ECO:0000313" key="2">
    <source>
        <dbReference type="Proteomes" id="UP000305401"/>
    </source>
</evidence>
<protein>
    <submittedName>
        <fullName evidence="1">Uncharacterized protein</fullName>
    </submittedName>
</protein>
<name>A0AC61S517_9BACT</name>
<organism evidence="1 2">
    <name type="scientific">Muribaculum caecicola</name>
    <dbReference type="NCBI Taxonomy" id="3038144"/>
    <lineage>
        <taxon>Bacteria</taxon>
        <taxon>Pseudomonadati</taxon>
        <taxon>Bacteroidota</taxon>
        <taxon>Bacteroidia</taxon>
        <taxon>Bacteroidales</taxon>
        <taxon>Muribaculaceae</taxon>
        <taxon>Muribaculum</taxon>
    </lineage>
</organism>
<reference evidence="1" key="1">
    <citation type="submission" date="2019-04" db="EMBL/GenBank/DDBJ databases">
        <title>Microbes associate with the intestines of laboratory mice.</title>
        <authorList>
            <person name="Navarre W."/>
            <person name="Wong E."/>
            <person name="Huang K.C."/>
            <person name="Tropini C."/>
            <person name="Ng K."/>
            <person name="Yu B."/>
        </authorList>
    </citation>
    <scope>NUCLEOTIDE SEQUENCE</scope>
    <source>
        <strain evidence="1">NM86_A22</strain>
    </source>
</reference>